<evidence type="ECO:0000313" key="3">
    <source>
        <dbReference type="Proteomes" id="UP000777784"/>
    </source>
</evidence>
<gene>
    <name evidence="2" type="ORF">KJ970_17670</name>
</gene>
<name>A0A948S2R7_UNCEI</name>
<reference evidence="2" key="1">
    <citation type="submission" date="2021-05" db="EMBL/GenBank/DDBJ databases">
        <title>Energy efficiency and biological interactions define the core microbiome of deep oligotrophic groundwater.</title>
        <authorList>
            <person name="Mehrshad M."/>
            <person name="Lopez-Fernandez M."/>
            <person name="Bell E."/>
            <person name="Bernier-Latmani R."/>
            <person name="Bertilsson S."/>
            <person name="Dopson M."/>
        </authorList>
    </citation>
    <scope>NUCLEOTIDE SEQUENCE</scope>
    <source>
        <strain evidence="2">Modern_marine.mb.64</strain>
    </source>
</reference>
<feature type="domain" description="FlgD/Vpr Ig-like" evidence="1">
    <location>
        <begin position="282"/>
        <end position="339"/>
    </location>
</feature>
<sequence length="350" mass="39101">MRFYVKEMTALTAIFVMAWLFTGSAYADRETYNIYELQISDAGNDWNSYHYAEIVRCVGGIVTHKFKQRFTLQDPSLGTEWAAIEVRGYPVYPTGIEVGDQVDFDNVYVDEYAGVTVLQYYAASSHVINSSGHVIPDPVPVALRNIRYPAHPEDCERYASMLISVTEEMMIGAMDLGKADDNYELIGAADTAWASDYANTDIDTTYIVESGECYGRYIGVLQRYYTEGEWDYYQLLPRGNDDYTPCGTDVGDGIDDICNTAGTLFPSPNPFQVRTRIPFMLAASSAVRCDIFDLSGRRVATLIDGGMQPGYHEVSWNGCGRSGRKLPTGAYLVRIRTRDNDFSGKISLAH</sequence>
<proteinExistence type="predicted"/>
<dbReference type="EMBL" id="JAHJDP010000099">
    <property type="protein sequence ID" value="MBU2692749.1"/>
    <property type="molecule type" value="Genomic_DNA"/>
</dbReference>
<evidence type="ECO:0000313" key="2">
    <source>
        <dbReference type="EMBL" id="MBU2692749.1"/>
    </source>
</evidence>
<dbReference type="AlphaFoldDB" id="A0A948S2R7"/>
<accession>A0A948S2R7</accession>
<evidence type="ECO:0000259" key="1">
    <source>
        <dbReference type="Pfam" id="PF13860"/>
    </source>
</evidence>
<dbReference type="InterPro" id="IPR025965">
    <property type="entry name" value="FlgD/Vpr_Ig-like"/>
</dbReference>
<dbReference type="Pfam" id="PF13860">
    <property type="entry name" value="FlgD_ig"/>
    <property type="match status" value="1"/>
</dbReference>
<dbReference type="Gene3D" id="2.60.40.4070">
    <property type="match status" value="1"/>
</dbReference>
<dbReference type="Proteomes" id="UP000777784">
    <property type="component" value="Unassembled WGS sequence"/>
</dbReference>
<organism evidence="2 3">
    <name type="scientific">Eiseniibacteriota bacterium</name>
    <dbReference type="NCBI Taxonomy" id="2212470"/>
    <lineage>
        <taxon>Bacteria</taxon>
        <taxon>Candidatus Eiseniibacteriota</taxon>
    </lineage>
</organism>
<protein>
    <recommendedName>
        <fullName evidence="1">FlgD/Vpr Ig-like domain-containing protein</fullName>
    </recommendedName>
</protein>
<comment type="caution">
    <text evidence="2">The sequence shown here is derived from an EMBL/GenBank/DDBJ whole genome shotgun (WGS) entry which is preliminary data.</text>
</comment>